<comment type="cofactor">
    <cofactor evidence="1">
        <name>FMN</name>
        <dbReference type="ChEBI" id="CHEBI:58210"/>
    </cofactor>
</comment>
<protein>
    <submittedName>
        <fullName evidence="7">Putative 12-oxophytodienoate reductase-like protein 1</fullName>
        <ecNumber evidence="7">1.3.1.-</ecNumber>
        <ecNumber evidence="7">1.6.99.1</ecNumber>
    </submittedName>
</protein>
<dbReference type="InterPro" id="IPR013785">
    <property type="entry name" value="Aldolase_TIM"/>
</dbReference>
<keyword evidence="5 7" id="KW-0560">Oxidoreductase</keyword>
<reference evidence="7 8" key="1">
    <citation type="submission" date="2018-06" db="EMBL/GenBank/DDBJ databases">
        <authorList>
            <consortium name="Pathogen Informatics"/>
            <person name="Doyle S."/>
        </authorList>
    </citation>
    <scope>NUCLEOTIDE SEQUENCE [LARGE SCALE GENOMIC DNA]</scope>
    <source>
        <strain evidence="7 8">NCTC10343</strain>
    </source>
</reference>
<name>A0A378Y4B5_PAEPO</name>
<evidence type="ECO:0000256" key="2">
    <source>
        <dbReference type="ARBA" id="ARBA00022630"/>
    </source>
</evidence>
<dbReference type="Pfam" id="PF00724">
    <property type="entry name" value="Oxidored_FMN"/>
    <property type="match status" value="1"/>
</dbReference>
<dbReference type="SUPFAM" id="SSF51395">
    <property type="entry name" value="FMN-linked oxidoreductases"/>
    <property type="match status" value="1"/>
</dbReference>
<evidence type="ECO:0000313" key="7">
    <source>
        <dbReference type="EMBL" id="SUA71239.1"/>
    </source>
</evidence>
<evidence type="ECO:0000256" key="1">
    <source>
        <dbReference type="ARBA" id="ARBA00001917"/>
    </source>
</evidence>
<evidence type="ECO:0000259" key="6">
    <source>
        <dbReference type="Pfam" id="PF00724"/>
    </source>
</evidence>
<dbReference type="PANTHER" id="PTHR43303:SF4">
    <property type="entry name" value="NADPH DEHYDROGENASE C23G7.10C-RELATED"/>
    <property type="match status" value="1"/>
</dbReference>
<gene>
    <name evidence="7" type="primary">M1_4117</name>
    <name evidence="7" type="ORF">NCTC10343_04126</name>
</gene>
<accession>A0A378Y4B5</accession>
<dbReference type="EMBL" id="UGSC01000001">
    <property type="protein sequence ID" value="SUA71239.1"/>
    <property type="molecule type" value="Genomic_DNA"/>
</dbReference>
<dbReference type="EC" id="1.3.1.-" evidence="7"/>
<dbReference type="Gene3D" id="3.20.20.70">
    <property type="entry name" value="Aldolase class I"/>
    <property type="match status" value="2"/>
</dbReference>
<evidence type="ECO:0000256" key="5">
    <source>
        <dbReference type="ARBA" id="ARBA00023002"/>
    </source>
</evidence>
<dbReference type="EC" id="1.6.99.1" evidence="7"/>
<proteinExistence type="predicted"/>
<evidence type="ECO:0000256" key="4">
    <source>
        <dbReference type="ARBA" id="ARBA00022857"/>
    </source>
</evidence>
<dbReference type="AlphaFoldDB" id="A0A378Y4B5"/>
<feature type="domain" description="NADH:flavin oxidoreductase/NADH oxidase N-terminal" evidence="6">
    <location>
        <begin position="1"/>
        <end position="144"/>
    </location>
</feature>
<dbReference type="InterPro" id="IPR044152">
    <property type="entry name" value="YqjM-like"/>
</dbReference>
<keyword evidence="2" id="KW-0285">Flavoprotein</keyword>
<dbReference type="Proteomes" id="UP000254400">
    <property type="component" value="Unassembled WGS sequence"/>
</dbReference>
<dbReference type="GO" id="GO:0050661">
    <property type="term" value="F:NADP binding"/>
    <property type="evidence" value="ECO:0007669"/>
    <property type="project" value="InterPro"/>
</dbReference>
<evidence type="ECO:0000313" key="8">
    <source>
        <dbReference type="Proteomes" id="UP000254400"/>
    </source>
</evidence>
<organism evidence="7 8">
    <name type="scientific">Paenibacillus polymyxa</name>
    <name type="common">Bacillus polymyxa</name>
    <dbReference type="NCBI Taxonomy" id="1406"/>
    <lineage>
        <taxon>Bacteria</taxon>
        <taxon>Bacillati</taxon>
        <taxon>Bacillota</taxon>
        <taxon>Bacilli</taxon>
        <taxon>Bacillales</taxon>
        <taxon>Paenibacillaceae</taxon>
        <taxon>Paenibacillus</taxon>
    </lineage>
</organism>
<evidence type="ECO:0000256" key="3">
    <source>
        <dbReference type="ARBA" id="ARBA00022643"/>
    </source>
</evidence>
<dbReference type="InterPro" id="IPR001155">
    <property type="entry name" value="OxRdtase_FMN_N"/>
</dbReference>
<sequence>MSPMGTVSAAEDGKATGWHTLHYGARALGQVGLIMLEVHAVTQQGKDSGSLGIWSDEHISPLQKVVQAIHDQGSKVGLQLWHVGRKGSLPQETAVSASGLPHRERATSALSLEEIHNLVLAFRDAAVRASQAGIDVIEFRQTAGIATAAVGLITHGTQAKEILRNGRADLVAVGRELLRNPFWPRQAAEQLGVRIEGPAPYNHFWF</sequence>
<keyword evidence="3" id="KW-0288">FMN</keyword>
<dbReference type="GO" id="GO:0010181">
    <property type="term" value="F:FMN binding"/>
    <property type="evidence" value="ECO:0007669"/>
    <property type="project" value="InterPro"/>
</dbReference>
<dbReference type="PANTHER" id="PTHR43303">
    <property type="entry name" value="NADPH DEHYDROGENASE C23G7.10C-RELATED"/>
    <property type="match status" value="1"/>
</dbReference>
<keyword evidence="4" id="KW-0521">NADP</keyword>
<dbReference type="GO" id="GO:0003959">
    <property type="term" value="F:NADPH dehydrogenase activity"/>
    <property type="evidence" value="ECO:0007669"/>
    <property type="project" value="UniProtKB-EC"/>
</dbReference>